<dbReference type="Pfam" id="PF00724">
    <property type="entry name" value="Oxidored_FMN"/>
    <property type="match status" value="1"/>
</dbReference>
<evidence type="ECO:0000256" key="1">
    <source>
        <dbReference type="ARBA" id="ARBA00022630"/>
    </source>
</evidence>
<organism evidence="4 5">
    <name type="scientific">Strongylus vulgaris</name>
    <name type="common">Blood worm</name>
    <dbReference type="NCBI Taxonomy" id="40348"/>
    <lineage>
        <taxon>Eukaryota</taxon>
        <taxon>Metazoa</taxon>
        <taxon>Ecdysozoa</taxon>
        <taxon>Nematoda</taxon>
        <taxon>Chromadorea</taxon>
        <taxon>Rhabditida</taxon>
        <taxon>Rhabditina</taxon>
        <taxon>Rhabditomorpha</taxon>
        <taxon>Strongyloidea</taxon>
        <taxon>Strongylidae</taxon>
        <taxon>Strongylus</taxon>
    </lineage>
</organism>
<evidence type="ECO:0000313" key="5">
    <source>
        <dbReference type="Proteomes" id="UP000270094"/>
    </source>
</evidence>
<protein>
    <recommendedName>
        <fullName evidence="3">NADH:flavin oxidoreductase/NADH oxidase N-terminal domain-containing protein</fullName>
    </recommendedName>
</protein>
<dbReference type="PANTHER" id="PTHR43656">
    <property type="entry name" value="BINDING OXIDOREDUCTASE, PUTATIVE (AFU_ORTHOLOGUE AFUA_2G08260)-RELATED"/>
    <property type="match status" value="1"/>
</dbReference>
<dbReference type="Gene3D" id="3.20.20.70">
    <property type="entry name" value="Aldolase class I"/>
    <property type="match status" value="1"/>
</dbReference>
<gene>
    <name evidence="4" type="ORF">SVUK_LOCUS3299</name>
</gene>
<accession>A0A3P7I4J9</accession>
<dbReference type="GO" id="GO:0016491">
    <property type="term" value="F:oxidoreductase activity"/>
    <property type="evidence" value="ECO:0007669"/>
    <property type="project" value="UniProtKB-KW"/>
</dbReference>
<dbReference type="EMBL" id="UYYB01008367">
    <property type="protein sequence ID" value="VDM68301.1"/>
    <property type="molecule type" value="Genomic_DNA"/>
</dbReference>
<dbReference type="PANTHER" id="PTHR43656:SF5">
    <property type="entry name" value="NADH:FLAVIN OXIDOREDUCTASE_NADH OXIDASE N-TERMINAL DOMAIN-CONTAINING PROTEIN"/>
    <property type="match status" value="1"/>
</dbReference>
<evidence type="ECO:0000256" key="2">
    <source>
        <dbReference type="ARBA" id="ARBA00023002"/>
    </source>
</evidence>
<dbReference type="AlphaFoldDB" id="A0A3P7I4J9"/>
<feature type="domain" description="NADH:flavin oxidoreductase/NADH oxidase N-terminal" evidence="3">
    <location>
        <begin position="24"/>
        <end position="375"/>
    </location>
</feature>
<proteinExistence type="predicted"/>
<dbReference type="SUPFAM" id="SSF51395">
    <property type="entry name" value="FMN-linked oxidoreductases"/>
    <property type="match status" value="1"/>
</dbReference>
<reference evidence="4 5" key="1">
    <citation type="submission" date="2018-11" db="EMBL/GenBank/DDBJ databases">
        <authorList>
            <consortium name="Pathogen Informatics"/>
        </authorList>
    </citation>
    <scope>NUCLEOTIDE SEQUENCE [LARGE SCALE GENOMIC DNA]</scope>
</reference>
<dbReference type="InterPro" id="IPR051799">
    <property type="entry name" value="NADH_flavin_oxidoreductase"/>
</dbReference>
<dbReference type="GO" id="GO:0010181">
    <property type="term" value="F:FMN binding"/>
    <property type="evidence" value="ECO:0007669"/>
    <property type="project" value="InterPro"/>
</dbReference>
<dbReference type="InterPro" id="IPR001155">
    <property type="entry name" value="OxRdtase_FMN_N"/>
</dbReference>
<dbReference type="CDD" id="cd04733">
    <property type="entry name" value="OYE_like_2_FMN"/>
    <property type="match status" value="1"/>
</dbReference>
<evidence type="ECO:0000313" key="4">
    <source>
        <dbReference type="EMBL" id="VDM68301.1"/>
    </source>
</evidence>
<keyword evidence="2" id="KW-0560">Oxidoreductase</keyword>
<feature type="non-terminal residue" evidence="4">
    <location>
        <position position="378"/>
    </location>
</feature>
<evidence type="ECO:0000259" key="3">
    <source>
        <dbReference type="Pfam" id="PF00724"/>
    </source>
</evidence>
<keyword evidence="1" id="KW-0285">Flavoprotein</keyword>
<dbReference type="OrthoDB" id="1663137at2759"/>
<dbReference type="Proteomes" id="UP000270094">
    <property type="component" value="Unassembled WGS sequence"/>
</dbReference>
<keyword evidence="5" id="KW-1185">Reference proteome</keyword>
<sequence>MPLSVGMVYERISTEPADVSILGTPLTFRNTRKAKNRFLKAALTERLSTWNDEDLSKRGIPTQELINIYDKWGNGGYGVVLTGNVAVEPRNLESAGNAIICRENDSPQLRKAFKEIAKISKQDGALIIMQITHVDYAVKAFFTRKLLSPIFQAGRQTPVGVNEYPYSSSDVQLLGSGIQCGKPIPLALDQIKTEVVDRFVYGAKVAYETGFDGIQLHAAHGYLLSQFLSPTTNKRTDRYGGLLENRVRIIVEIFKAIRKEIPAATGFIVGIKINSVEFQDEGLTTEDAKKACAILEDCGFDFVELSGGTMEKIAFHHVRESTRRREAFFLDFAEQIRPVFKETIVYVTGGFRTARGMVNAIESGATDGIGLGRPATAE</sequence>
<name>A0A3P7I4J9_STRVU</name>
<dbReference type="InterPro" id="IPR013785">
    <property type="entry name" value="Aldolase_TIM"/>
</dbReference>